<sequence>MAVTASLSDRPTRLIGSDVHLPPFGFGAAPLGNLYRAVADTQVQGALAAAQQAGFSYFDTAPHYGFGLSENRLGPALRADAVVSSKVGRLLVPISAAERAEVRQGFADTPDLKPVFDYTYEAVMASFASSCERLRRERIDIVYAHDLGALTHGPDDEFYWQQFVEGGYRALQTLKAAGRIGAIGLGVNETAVCERALNELTLDVLLLAGRYTLLEQSAAPLLDKCAAAGVSVVVGGPFNSGILARGVMGEGPHYYNYEPAPESVIARVRAIEVVCAEFAVPLSAAALQFPAAHPQVVSVIAGLASAAEVASAKRWLAHAIPAAFWQRLRERGLLDPDVPLPAAGC</sequence>
<dbReference type="SUPFAM" id="SSF51430">
    <property type="entry name" value="NAD(P)-linked oxidoreductase"/>
    <property type="match status" value="1"/>
</dbReference>
<reference evidence="3" key="1">
    <citation type="journal article" date="2019" name="Int. J. Syst. Evol. Microbiol.">
        <title>The Global Catalogue of Microorganisms (GCM) 10K type strain sequencing project: providing services to taxonomists for standard genome sequencing and annotation.</title>
        <authorList>
            <consortium name="The Broad Institute Genomics Platform"/>
            <consortium name="The Broad Institute Genome Sequencing Center for Infectious Disease"/>
            <person name="Wu L."/>
            <person name="Ma J."/>
        </authorList>
    </citation>
    <scope>NUCLEOTIDE SEQUENCE [LARGE SCALE GENOMIC DNA]</scope>
    <source>
        <strain evidence="3">KCTC 52141</strain>
    </source>
</reference>
<dbReference type="EMBL" id="JBHRTL010000003">
    <property type="protein sequence ID" value="MFC3153927.1"/>
    <property type="molecule type" value="Genomic_DNA"/>
</dbReference>
<evidence type="ECO:0000313" key="2">
    <source>
        <dbReference type="EMBL" id="MFC3153927.1"/>
    </source>
</evidence>
<comment type="caution">
    <text evidence="2">The sequence shown here is derived from an EMBL/GenBank/DDBJ whole genome shotgun (WGS) entry which is preliminary data.</text>
</comment>
<proteinExistence type="predicted"/>
<gene>
    <name evidence="2" type="ORF">ACFOEB_01850</name>
</gene>
<dbReference type="RefSeq" id="WP_382413974.1">
    <property type="nucleotide sequence ID" value="NZ_AP031500.1"/>
</dbReference>
<dbReference type="InterPro" id="IPR023210">
    <property type="entry name" value="NADP_OxRdtase_dom"/>
</dbReference>
<accession>A0ABV7HRF8</accession>
<keyword evidence="3" id="KW-1185">Reference proteome</keyword>
<feature type="domain" description="NADP-dependent oxidoreductase" evidence="1">
    <location>
        <begin position="25"/>
        <end position="330"/>
    </location>
</feature>
<dbReference type="PANTHER" id="PTHR42686">
    <property type="entry name" value="GH17980P-RELATED"/>
    <property type="match status" value="1"/>
</dbReference>
<dbReference type="Gene3D" id="3.20.20.100">
    <property type="entry name" value="NADP-dependent oxidoreductase domain"/>
    <property type="match status" value="1"/>
</dbReference>
<dbReference type="PANTHER" id="PTHR42686:SF1">
    <property type="entry name" value="GH17980P-RELATED"/>
    <property type="match status" value="1"/>
</dbReference>
<dbReference type="Pfam" id="PF00248">
    <property type="entry name" value="Aldo_ket_red"/>
    <property type="match status" value="1"/>
</dbReference>
<organism evidence="2 3">
    <name type="scientific">Gilvimarinus japonicus</name>
    <dbReference type="NCBI Taxonomy" id="1796469"/>
    <lineage>
        <taxon>Bacteria</taxon>
        <taxon>Pseudomonadati</taxon>
        <taxon>Pseudomonadota</taxon>
        <taxon>Gammaproteobacteria</taxon>
        <taxon>Cellvibrionales</taxon>
        <taxon>Cellvibrionaceae</taxon>
        <taxon>Gilvimarinus</taxon>
    </lineage>
</organism>
<name>A0ABV7HRF8_9GAMM</name>
<evidence type="ECO:0000259" key="1">
    <source>
        <dbReference type="Pfam" id="PF00248"/>
    </source>
</evidence>
<protein>
    <submittedName>
        <fullName evidence="2">Aldo/keto reductase</fullName>
    </submittedName>
</protein>
<dbReference type="InterPro" id="IPR020471">
    <property type="entry name" value="AKR"/>
</dbReference>
<dbReference type="Proteomes" id="UP001595548">
    <property type="component" value="Unassembled WGS sequence"/>
</dbReference>
<dbReference type="InterPro" id="IPR036812">
    <property type="entry name" value="NAD(P)_OxRdtase_dom_sf"/>
</dbReference>
<evidence type="ECO:0000313" key="3">
    <source>
        <dbReference type="Proteomes" id="UP001595548"/>
    </source>
</evidence>